<organism evidence="2 3">
    <name type="scientific">Stieleria marina</name>
    <dbReference type="NCBI Taxonomy" id="1930275"/>
    <lineage>
        <taxon>Bacteria</taxon>
        <taxon>Pseudomonadati</taxon>
        <taxon>Planctomycetota</taxon>
        <taxon>Planctomycetia</taxon>
        <taxon>Pirellulales</taxon>
        <taxon>Pirellulaceae</taxon>
        <taxon>Stieleria</taxon>
    </lineage>
</organism>
<name>A0A517NQG6_9BACT</name>
<feature type="domain" description="WYL" evidence="1">
    <location>
        <begin position="13"/>
        <end position="66"/>
    </location>
</feature>
<dbReference type="InterPro" id="IPR026881">
    <property type="entry name" value="WYL_dom"/>
</dbReference>
<evidence type="ECO:0000313" key="3">
    <source>
        <dbReference type="Proteomes" id="UP000319817"/>
    </source>
</evidence>
<reference evidence="2 3" key="1">
    <citation type="submission" date="2019-02" db="EMBL/GenBank/DDBJ databases">
        <title>Deep-cultivation of Planctomycetes and their phenomic and genomic characterization uncovers novel biology.</title>
        <authorList>
            <person name="Wiegand S."/>
            <person name="Jogler M."/>
            <person name="Boedeker C."/>
            <person name="Pinto D."/>
            <person name="Vollmers J."/>
            <person name="Rivas-Marin E."/>
            <person name="Kohn T."/>
            <person name="Peeters S.H."/>
            <person name="Heuer A."/>
            <person name="Rast P."/>
            <person name="Oberbeckmann S."/>
            <person name="Bunk B."/>
            <person name="Jeske O."/>
            <person name="Meyerdierks A."/>
            <person name="Storesund J.E."/>
            <person name="Kallscheuer N."/>
            <person name="Luecker S."/>
            <person name="Lage O.M."/>
            <person name="Pohl T."/>
            <person name="Merkel B.J."/>
            <person name="Hornburger P."/>
            <person name="Mueller R.-W."/>
            <person name="Bruemmer F."/>
            <person name="Labrenz M."/>
            <person name="Spormann A.M."/>
            <person name="Op den Camp H."/>
            <person name="Overmann J."/>
            <person name="Amann R."/>
            <person name="Jetten M.S.M."/>
            <person name="Mascher T."/>
            <person name="Medema M.H."/>
            <person name="Devos D.P."/>
            <person name="Kaster A.-K."/>
            <person name="Ovreas L."/>
            <person name="Rohde M."/>
            <person name="Galperin M.Y."/>
            <person name="Jogler C."/>
        </authorList>
    </citation>
    <scope>NUCLEOTIDE SEQUENCE [LARGE SCALE GENOMIC DNA]</scope>
    <source>
        <strain evidence="2 3">K23_9</strain>
    </source>
</reference>
<sequence>MKSILRRAMQDSDNYVIEMEYCDASGKRTRRVVSPIRFVGAERFLGLCLCREAPRQFQLSRCENVRLIPSTEVLMPMPLYAEPIASANAGTSLGQAELCLA</sequence>
<dbReference type="AlphaFoldDB" id="A0A517NQG6"/>
<accession>A0A517NQG6</accession>
<gene>
    <name evidence="2" type="ORF">K239x_13130</name>
</gene>
<dbReference type="RefSeq" id="WP_419189740.1">
    <property type="nucleotide sequence ID" value="NZ_CP036526.1"/>
</dbReference>
<protein>
    <recommendedName>
        <fullName evidence="1">WYL domain-containing protein</fullName>
    </recommendedName>
</protein>
<keyword evidence="3" id="KW-1185">Reference proteome</keyword>
<dbReference type="Pfam" id="PF13280">
    <property type="entry name" value="WYL"/>
    <property type="match status" value="1"/>
</dbReference>
<evidence type="ECO:0000259" key="1">
    <source>
        <dbReference type="Pfam" id="PF13280"/>
    </source>
</evidence>
<dbReference type="Proteomes" id="UP000319817">
    <property type="component" value="Chromosome"/>
</dbReference>
<evidence type="ECO:0000313" key="2">
    <source>
        <dbReference type="EMBL" id="QDT09367.1"/>
    </source>
</evidence>
<dbReference type="EMBL" id="CP036526">
    <property type="protein sequence ID" value="QDT09367.1"/>
    <property type="molecule type" value="Genomic_DNA"/>
</dbReference>
<proteinExistence type="predicted"/>